<dbReference type="PANTHER" id="PTHR12526">
    <property type="entry name" value="GLYCOSYLTRANSFERASE"/>
    <property type="match status" value="1"/>
</dbReference>
<reference evidence="2 3" key="1">
    <citation type="submission" date="2019-11" db="EMBL/GenBank/DDBJ databases">
        <title>Draft genome sequences of five Paenibacillus species of dairy origin.</title>
        <authorList>
            <person name="Olajide A.M."/>
            <person name="Chen S."/>
            <person name="Lapointe G."/>
        </authorList>
    </citation>
    <scope>NUCLEOTIDE SEQUENCE [LARGE SCALE GENOMIC DNA]</scope>
    <source>
        <strain evidence="2 3">2CS3</strain>
    </source>
</reference>
<dbReference type="AlphaFoldDB" id="A0A7X3CTE3"/>
<comment type="caution">
    <text evidence="2">The sequence shown here is derived from an EMBL/GenBank/DDBJ whole genome shotgun (WGS) entry which is preliminary data.</text>
</comment>
<organism evidence="2 3">
    <name type="scientific">Paenibacillus validus</name>
    <dbReference type="NCBI Taxonomy" id="44253"/>
    <lineage>
        <taxon>Bacteria</taxon>
        <taxon>Bacillati</taxon>
        <taxon>Bacillota</taxon>
        <taxon>Bacilli</taxon>
        <taxon>Bacillales</taxon>
        <taxon>Paenibacillaceae</taxon>
        <taxon>Paenibacillus</taxon>
    </lineage>
</organism>
<dbReference type="Pfam" id="PF13524">
    <property type="entry name" value="Glyco_trans_1_2"/>
    <property type="match status" value="1"/>
</dbReference>
<dbReference type="RefSeq" id="WP_155614584.1">
    <property type="nucleotide sequence ID" value="NZ_JBDLZV010000001.1"/>
</dbReference>
<dbReference type="Proteomes" id="UP000450917">
    <property type="component" value="Unassembled WGS sequence"/>
</dbReference>
<keyword evidence="3" id="KW-1185">Reference proteome</keyword>
<evidence type="ECO:0000313" key="3">
    <source>
        <dbReference type="Proteomes" id="UP000450917"/>
    </source>
</evidence>
<proteinExistence type="predicted"/>
<accession>A0A7X3CTE3</accession>
<evidence type="ECO:0000313" key="2">
    <source>
        <dbReference type="EMBL" id="MUG71007.1"/>
    </source>
</evidence>
<dbReference type="SUPFAM" id="SSF53756">
    <property type="entry name" value="UDP-Glycosyltransferase/glycogen phosphorylase"/>
    <property type="match status" value="1"/>
</dbReference>
<dbReference type="InterPro" id="IPR055259">
    <property type="entry name" value="YkvP/CgeB_Glyco_trans-like"/>
</dbReference>
<gene>
    <name evidence="2" type="ORF">GNP93_09975</name>
</gene>
<sequence length="328" mass="37698">MIIVHAPTEIAGQMRALVSGLRQAGYKANGYNWFQSYLNYIGSVINTDAYELIKLIDPLVNYVDLFHFHNGNTFVANNYDVPLIHERGKKMVMHHWGNDVRTVKGALMMNPYPIPPSYATDETIHENLTFLSKYMKHAIVQDYEIYPYVTDYYEHVHVLPLVCDYQKFPYIYPSPDNLNPVIIHAPTNREFKGSYYIEKAVGELKLTHNFTYFAVENMSHQQAMKSYLNADIIVDQILCGTYGMLSVEAMAMGKVVVAYVREDVKSKFPPDLPIVVANPDTIRDVLLHLLHNPELRHSIGKASRAYVEKYHSVEHVIPKLLEIYSKIQ</sequence>
<name>A0A7X3CTE3_9BACL</name>
<protein>
    <submittedName>
        <fullName evidence="2">Glycosyltransferase</fullName>
    </submittedName>
</protein>
<dbReference type="EMBL" id="WNZX01000007">
    <property type="protein sequence ID" value="MUG71007.1"/>
    <property type="molecule type" value="Genomic_DNA"/>
</dbReference>
<evidence type="ECO:0000259" key="1">
    <source>
        <dbReference type="Pfam" id="PF13524"/>
    </source>
</evidence>
<dbReference type="Gene3D" id="3.40.50.2000">
    <property type="entry name" value="Glycogen Phosphorylase B"/>
    <property type="match status" value="1"/>
</dbReference>
<dbReference type="GO" id="GO:0016740">
    <property type="term" value="F:transferase activity"/>
    <property type="evidence" value="ECO:0007669"/>
    <property type="project" value="UniProtKB-KW"/>
</dbReference>
<keyword evidence="2" id="KW-0808">Transferase</keyword>
<feature type="domain" description="Spore protein YkvP/CgeB glycosyl transferase-like" evidence="1">
    <location>
        <begin position="246"/>
        <end position="321"/>
    </location>
</feature>